<gene>
    <name evidence="2" type="ORF">SBD_2350</name>
</gene>
<organism evidence="2 3">
    <name type="scientific">Streptomyces bottropensis ATCC 25435</name>
    <dbReference type="NCBI Taxonomy" id="1054862"/>
    <lineage>
        <taxon>Bacteria</taxon>
        <taxon>Bacillati</taxon>
        <taxon>Actinomycetota</taxon>
        <taxon>Actinomycetes</taxon>
        <taxon>Kitasatosporales</taxon>
        <taxon>Streptomycetaceae</taxon>
        <taxon>Streptomyces</taxon>
    </lineage>
</organism>
<evidence type="ECO:0000313" key="3">
    <source>
        <dbReference type="Proteomes" id="UP000030760"/>
    </source>
</evidence>
<reference evidence="3" key="1">
    <citation type="journal article" date="2013" name="Genome Announc.">
        <title>Draft Genome Sequence of Streptomyces bottropensis ATCC 25435, a Bottromycin-Producing Actinomycete.</title>
        <authorList>
            <person name="Zhang H."/>
            <person name="Zhou W."/>
            <person name="Zhuang Y."/>
            <person name="Liang X."/>
            <person name="Liu T."/>
        </authorList>
    </citation>
    <scope>NUCLEOTIDE SEQUENCE [LARGE SCALE GENOMIC DNA]</scope>
    <source>
        <strain evidence="3">ATCC 25435</strain>
    </source>
</reference>
<proteinExistence type="predicted"/>
<accession>M3F3Y2</accession>
<dbReference type="InterPro" id="IPR045775">
    <property type="entry name" value="DUF6207"/>
</dbReference>
<protein>
    <submittedName>
        <fullName evidence="2">Uncharacterized protein</fullName>
    </submittedName>
</protein>
<evidence type="ECO:0000256" key="1">
    <source>
        <dbReference type="SAM" id="MobiDB-lite"/>
    </source>
</evidence>
<sequence length="150" mass="15784">MKARRWVNSLPVLVVVLGMEPIQDVHVARPGLVVVDIAAADDATALAVQAVLAGRWATATAKRTTRIPGSPAYGCACTPTWNKRSPTAARKPGRAGRRQAPVSGGEAVGGPAVPSRCRRAWPLVAWRSRGCRGGVLCPEPCGQVRSISGW</sequence>
<dbReference type="AlphaFoldDB" id="M3F3Y2"/>
<feature type="region of interest" description="Disordered" evidence="1">
    <location>
        <begin position="84"/>
        <end position="110"/>
    </location>
</feature>
<name>M3F3Y2_9ACTN</name>
<evidence type="ECO:0000313" key="2">
    <source>
        <dbReference type="EMBL" id="EMF56258.1"/>
    </source>
</evidence>
<dbReference type="Proteomes" id="UP000030760">
    <property type="component" value="Unassembled WGS sequence"/>
</dbReference>
<dbReference type="EMBL" id="KB405066">
    <property type="protein sequence ID" value="EMF56258.1"/>
    <property type="molecule type" value="Genomic_DNA"/>
</dbReference>
<dbReference type="Pfam" id="PF19711">
    <property type="entry name" value="DUF6207"/>
    <property type="match status" value="1"/>
</dbReference>